<evidence type="ECO:0000256" key="1">
    <source>
        <dbReference type="SAM" id="MobiDB-lite"/>
    </source>
</evidence>
<evidence type="ECO:0008006" key="4">
    <source>
        <dbReference type="Google" id="ProtNLM"/>
    </source>
</evidence>
<gene>
    <name evidence="2" type="ORF">ACFFF8_03070</name>
</gene>
<name>A0ABV6S2X3_9SPHN</name>
<reference evidence="2 3" key="1">
    <citation type="submission" date="2024-09" db="EMBL/GenBank/DDBJ databases">
        <authorList>
            <person name="Sun Q."/>
            <person name="Mori K."/>
        </authorList>
    </citation>
    <scope>NUCLEOTIDE SEQUENCE [LARGE SCALE GENOMIC DNA]</scope>
    <source>
        <strain evidence="2 3">CICC 11035S</strain>
    </source>
</reference>
<organism evidence="2 3">
    <name type="scientific">Novosphingobium clariflavum</name>
    <dbReference type="NCBI Taxonomy" id="2029884"/>
    <lineage>
        <taxon>Bacteria</taxon>
        <taxon>Pseudomonadati</taxon>
        <taxon>Pseudomonadota</taxon>
        <taxon>Alphaproteobacteria</taxon>
        <taxon>Sphingomonadales</taxon>
        <taxon>Sphingomonadaceae</taxon>
        <taxon>Novosphingobium</taxon>
    </lineage>
</organism>
<feature type="region of interest" description="Disordered" evidence="1">
    <location>
        <begin position="152"/>
        <end position="174"/>
    </location>
</feature>
<dbReference type="EMBL" id="JBHLTM010000014">
    <property type="protein sequence ID" value="MFC0683571.1"/>
    <property type="molecule type" value="Genomic_DNA"/>
</dbReference>
<dbReference type="RefSeq" id="WP_267221705.1">
    <property type="nucleotide sequence ID" value="NZ_JAPCWC010000011.1"/>
</dbReference>
<evidence type="ECO:0000313" key="3">
    <source>
        <dbReference type="Proteomes" id="UP001589858"/>
    </source>
</evidence>
<evidence type="ECO:0000313" key="2">
    <source>
        <dbReference type="EMBL" id="MFC0683571.1"/>
    </source>
</evidence>
<keyword evidence="3" id="KW-1185">Reference proteome</keyword>
<protein>
    <recommendedName>
        <fullName evidence="4">DUF4254 domain-containing protein</fullName>
    </recommendedName>
</protein>
<sequence length="174" mass="18664">MTPFFDGPTRIWRGIEAQDPPWAASDYPDLLAMAESMLAAREKRFPALVAAGKMTAEAAAAELATFAAIVADWRWIQTGEGARAHLSTLAARQAALDASLDTIGEIVRENGGRFSRELALQTQHVIAMRWHLEPQRQTHAAAAATHRLAAAVAQVSAKPTEPTGETPADLRSAA</sequence>
<proteinExistence type="predicted"/>
<accession>A0ABV6S2X3</accession>
<comment type="caution">
    <text evidence="2">The sequence shown here is derived from an EMBL/GenBank/DDBJ whole genome shotgun (WGS) entry which is preliminary data.</text>
</comment>
<dbReference type="Proteomes" id="UP001589858">
    <property type="component" value="Unassembled WGS sequence"/>
</dbReference>